<name>A0A1G7JCA2_9EURY</name>
<dbReference type="AlphaFoldDB" id="A0A1G7JCA2"/>
<evidence type="ECO:0000313" key="1">
    <source>
        <dbReference type="EMBL" id="SDF22572.1"/>
    </source>
</evidence>
<reference evidence="2" key="1">
    <citation type="submission" date="2016-10" db="EMBL/GenBank/DDBJ databases">
        <authorList>
            <person name="Varghese N."/>
            <person name="Submissions S."/>
        </authorList>
    </citation>
    <scope>NUCLEOTIDE SEQUENCE [LARGE SCALE GENOMIC DNA]</scope>
    <source>
        <strain evidence="2">IBRC-M 10760</strain>
    </source>
</reference>
<organism evidence="1 2">
    <name type="scientific">Halorientalis regularis</name>
    <dbReference type="NCBI Taxonomy" id="660518"/>
    <lineage>
        <taxon>Archaea</taxon>
        <taxon>Methanobacteriati</taxon>
        <taxon>Methanobacteriota</taxon>
        <taxon>Stenosarchaea group</taxon>
        <taxon>Halobacteria</taxon>
        <taxon>Halobacteriales</taxon>
        <taxon>Haloarculaceae</taxon>
        <taxon>Halorientalis</taxon>
    </lineage>
</organism>
<sequence length="224" mass="23977">MRAQTNLPALAVALLVLTTTAGLGMALADGAFASAERDADERRVAIALSERLVGPTGPLTTRANVLNATAVGNVTLAQLRAQYPVVGDRAVRVRLDDRTLVETGTPDGGTTIRRIVLVRTTQTRSYEPTLDIGNTTTIPRRTDRVRLTLDPPPRTAIHTVRANGRVVRHNASGLRGTLAADLSRFETTQLAFSANRTLSTGDVRVAYFPARETKAILEVTVDAG</sequence>
<dbReference type="STRING" id="660518.SAMN05216218_104289"/>
<evidence type="ECO:0000313" key="2">
    <source>
        <dbReference type="Proteomes" id="UP000199076"/>
    </source>
</evidence>
<proteinExistence type="predicted"/>
<dbReference type="InterPro" id="IPR055687">
    <property type="entry name" value="DUF7263"/>
</dbReference>
<dbReference type="OrthoDB" id="270259at2157"/>
<dbReference type="Pfam" id="PF23924">
    <property type="entry name" value="DUF7263"/>
    <property type="match status" value="1"/>
</dbReference>
<accession>A0A1G7JCA2</accession>
<gene>
    <name evidence="1" type="ORF">SAMN05216218_104289</name>
</gene>
<dbReference type="EMBL" id="FNBK01000004">
    <property type="protein sequence ID" value="SDF22572.1"/>
    <property type="molecule type" value="Genomic_DNA"/>
</dbReference>
<keyword evidence="2" id="KW-1185">Reference proteome</keyword>
<dbReference type="Proteomes" id="UP000199076">
    <property type="component" value="Unassembled WGS sequence"/>
</dbReference>
<protein>
    <submittedName>
        <fullName evidence="1">Uncharacterized protein</fullName>
    </submittedName>
</protein>
<dbReference type="RefSeq" id="WP_092690067.1">
    <property type="nucleotide sequence ID" value="NZ_FNBK01000004.1"/>
</dbReference>